<proteinExistence type="predicted"/>
<evidence type="ECO:0000313" key="1">
    <source>
        <dbReference type="EnsemblMetazoa" id="Aqu2.1.31652_001"/>
    </source>
</evidence>
<reference evidence="1" key="1">
    <citation type="submission" date="2017-05" db="UniProtKB">
        <authorList>
            <consortium name="EnsemblMetazoa"/>
        </authorList>
    </citation>
    <scope>IDENTIFICATION</scope>
</reference>
<organism evidence="1">
    <name type="scientific">Amphimedon queenslandica</name>
    <name type="common">Sponge</name>
    <dbReference type="NCBI Taxonomy" id="400682"/>
    <lineage>
        <taxon>Eukaryota</taxon>
        <taxon>Metazoa</taxon>
        <taxon>Porifera</taxon>
        <taxon>Demospongiae</taxon>
        <taxon>Heteroscleromorpha</taxon>
        <taxon>Haplosclerida</taxon>
        <taxon>Niphatidae</taxon>
        <taxon>Amphimedon</taxon>
    </lineage>
</organism>
<dbReference type="EnsemblMetazoa" id="Aqu2.1.31652_001">
    <property type="protein sequence ID" value="Aqu2.1.31652_001"/>
    <property type="gene ID" value="Aqu2.1.31652"/>
</dbReference>
<dbReference type="AlphaFoldDB" id="A0A1X7UWA5"/>
<dbReference type="InParanoid" id="A0A1X7UWA5"/>
<sequence>MPTDDELNVLKKLLEVLKNVYYLTNTLAGEKEKTGSNIKVNDVSGDSGPL</sequence>
<accession>A0A1X7UWA5</accession>
<protein>
    <submittedName>
        <fullName evidence="1">Uncharacterized protein</fullName>
    </submittedName>
</protein>
<name>A0A1X7UWA5_AMPQE</name>